<protein>
    <submittedName>
        <fullName evidence="1">Uncharacterized protein</fullName>
    </submittedName>
</protein>
<evidence type="ECO:0000313" key="1">
    <source>
        <dbReference type="EMBL" id="JAH21703.1"/>
    </source>
</evidence>
<proteinExistence type="predicted"/>
<dbReference type="EMBL" id="GBXM01086874">
    <property type="protein sequence ID" value="JAH21703.1"/>
    <property type="molecule type" value="Transcribed_RNA"/>
</dbReference>
<name>A0A0E9R041_ANGAN</name>
<reference evidence="1" key="1">
    <citation type="submission" date="2014-11" db="EMBL/GenBank/DDBJ databases">
        <authorList>
            <person name="Amaro Gonzalez C."/>
        </authorList>
    </citation>
    <scope>NUCLEOTIDE SEQUENCE</scope>
</reference>
<accession>A0A0E9R041</accession>
<reference evidence="1" key="2">
    <citation type="journal article" date="2015" name="Fish Shellfish Immunol.">
        <title>Early steps in the European eel (Anguilla anguilla)-Vibrio vulnificus interaction in the gills: Role of the RtxA13 toxin.</title>
        <authorList>
            <person name="Callol A."/>
            <person name="Pajuelo D."/>
            <person name="Ebbesson L."/>
            <person name="Teles M."/>
            <person name="MacKenzie S."/>
            <person name="Amaro C."/>
        </authorList>
    </citation>
    <scope>NUCLEOTIDE SEQUENCE</scope>
</reference>
<sequence>MRKGRMSIISAERVILCAVMSLSVDYFL</sequence>
<dbReference type="AlphaFoldDB" id="A0A0E9R041"/>
<organism evidence="1">
    <name type="scientific">Anguilla anguilla</name>
    <name type="common">European freshwater eel</name>
    <name type="synonym">Muraena anguilla</name>
    <dbReference type="NCBI Taxonomy" id="7936"/>
    <lineage>
        <taxon>Eukaryota</taxon>
        <taxon>Metazoa</taxon>
        <taxon>Chordata</taxon>
        <taxon>Craniata</taxon>
        <taxon>Vertebrata</taxon>
        <taxon>Euteleostomi</taxon>
        <taxon>Actinopterygii</taxon>
        <taxon>Neopterygii</taxon>
        <taxon>Teleostei</taxon>
        <taxon>Anguilliformes</taxon>
        <taxon>Anguillidae</taxon>
        <taxon>Anguilla</taxon>
    </lineage>
</organism>